<keyword evidence="1" id="KW-1133">Transmembrane helix</keyword>
<evidence type="ECO:0000256" key="1">
    <source>
        <dbReference type="SAM" id="Phobius"/>
    </source>
</evidence>
<evidence type="ECO:0000313" key="2">
    <source>
        <dbReference type="EMBL" id="SHH11150.1"/>
    </source>
</evidence>
<keyword evidence="3" id="KW-1185">Reference proteome</keyword>
<dbReference type="STRING" id="1121420.SAMN02746098_00196"/>
<protein>
    <submittedName>
        <fullName evidence="2">Uncharacterized protein</fullName>
    </submittedName>
</protein>
<dbReference type="RefSeq" id="WP_073027154.1">
    <property type="nucleotide sequence ID" value="NZ_FQXJ01000003.1"/>
</dbReference>
<dbReference type="Proteomes" id="UP000183954">
    <property type="component" value="Unassembled WGS sequence"/>
</dbReference>
<dbReference type="OrthoDB" id="9960192at2"/>
<gene>
    <name evidence="2" type="ORF">SAMN02746098_00196</name>
</gene>
<keyword evidence="1" id="KW-0812">Transmembrane</keyword>
<reference evidence="3" key="1">
    <citation type="submission" date="2016-11" db="EMBL/GenBank/DDBJ databases">
        <authorList>
            <person name="Varghese N."/>
            <person name="Submissions S."/>
        </authorList>
    </citation>
    <scope>NUCLEOTIDE SEQUENCE [LARGE SCALE GENOMIC DNA]</scope>
    <source>
        <strain evidence="3">DSM 15449</strain>
    </source>
</reference>
<dbReference type="AlphaFoldDB" id="A0A1M5QB49"/>
<dbReference type="EMBL" id="FQXJ01000003">
    <property type="protein sequence ID" value="SHH11150.1"/>
    <property type="molecule type" value="Genomic_DNA"/>
</dbReference>
<name>A0A1M5QB49_9FIRM</name>
<evidence type="ECO:0000313" key="3">
    <source>
        <dbReference type="Proteomes" id="UP000183954"/>
    </source>
</evidence>
<feature type="transmembrane region" description="Helical" evidence="1">
    <location>
        <begin position="12"/>
        <end position="32"/>
    </location>
</feature>
<organism evidence="2 3">
    <name type="scientific">Desulfosporosinus lacus DSM 15449</name>
    <dbReference type="NCBI Taxonomy" id="1121420"/>
    <lineage>
        <taxon>Bacteria</taxon>
        <taxon>Bacillati</taxon>
        <taxon>Bacillota</taxon>
        <taxon>Clostridia</taxon>
        <taxon>Eubacteriales</taxon>
        <taxon>Desulfitobacteriaceae</taxon>
        <taxon>Desulfosporosinus</taxon>
    </lineage>
</organism>
<sequence>MPISFTISATTVSWYAAIISTFLLVIQVLNFLRDRVNVTVEVKPNMRVYGSSDYDDDTDFINIIVRNKGKRTVTIDSVGFVTKKRTEKNGLLLDSFTRGPRELSDGKSTNYLVEQSLINFDEIKYIVAYDQAGREFKGK</sequence>
<proteinExistence type="predicted"/>
<keyword evidence="1" id="KW-0472">Membrane</keyword>
<accession>A0A1M5QB49</accession>